<comment type="similarity">
    <text evidence="1">Belongs to the peptidase C1 family.</text>
</comment>
<dbReference type="OrthoDB" id="10253408at2759"/>
<dbReference type="InterPro" id="IPR000169">
    <property type="entry name" value="Pept_cys_AS"/>
</dbReference>
<dbReference type="GO" id="GO:0006508">
    <property type="term" value="P:proteolysis"/>
    <property type="evidence" value="ECO:0007669"/>
    <property type="project" value="UniProtKB-KW"/>
</dbReference>
<dbReference type="Pfam" id="PF00112">
    <property type="entry name" value="Peptidase_C1"/>
    <property type="match status" value="1"/>
</dbReference>
<name>A0A3P6QAU3_CYLGO</name>
<dbReference type="PROSITE" id="PS00639">
    <property type="entry name" value="THIOL_PROTEASE_HIS"/>
    <property type="match status" value="1"/>
</dbReference>
<dbReference type="PROSITE" id="PS00139">
    <property type="entry name" value="THIOL_PROTEASE_CYS"/>
    <property type="match status" value="1"/>
</dbReference>
<evidence type="ECO:0000313" key="8">
    <source>
        <dbReference type="Proteomes" id="UP000271889"/>
    </source>
</evidence>
<dbReference type="SUPFAM" id="SSF54001">
    <property type="entry name" value="Cysteine proteinases"/>
    <property type="match status" value="1"/>
</dbReference>
<dbReference type="Proteomes" id="UP000271889">
    <property type="component" value="Unassembled WGS sequence"/>
</dbReference>
<organism evidence="7 8">
    <name type="scientific">Cylicostephanus goldi</name>
    <name type="common">Nematode worm</name>
    <dbReference type="NCBI Taxonomy" id="71465"/>
    <lineage>
        <taxon>Eukaryota</taxon>
        <taxon>Metazoa</taxon>
        <taxon>Ecdysozoa</taxon>
        <taxon>Nematoda</taxon>
        <taxon>Chromadorea</taxon>
        <taxon>Rhabditida</taxon>
        <taxon>Rhabditina</taxon>
        <taxon>Rhabditomorpha</taxon>
        <taxon>Strongyloidea</taxon>
        <taxon>Strongylidae</taxon>
        <taxon>Cylicostephanus</taxon>
    </lineage>
</organism>
<evidence type="ECO:0000313" key="7">
    <source>
        <dbReference type="EMBL" id="VDK48656.1"/>
    </source>
</evidence>
<feature type="domain" description="Peptidase C1A papain C-terminal" evidence="6">
    <location>
        <begin position="1"/>
        <end position="214"/>
    </location>
</feature>
<dbReference type="InterPro" id="IPR025660">
    <property type="entry name" value="Pept_his_AS"/>
</dbReference>
<dbReference type="InterPro" id="IPR039417">
    <property type="entry name" value="Peptidase_C1A_papain-like"/>
</dbReference>
<dbReference type="PROSITE" id="PS00640">
    <property type="entry name" value="THIOL_PROTEASE_ASN"/>
    <property type="match status" value="1"/>
</dbReference>
<keyword evidence="8" id="KW-1185">Reference proteome</keyword>
<dbReference type="PRINTS" id="PR00705">
    <property type="entry name" value="PAPAIN"/>
</dbReference>
<proteinExistence type="inferred from homology"/>
<evidence type="ECO:0000256" key="5">
    <source>
        <dbReference type="ARBA" id="ARBA00023157"/>
    </source>
</evidence>
<dbReference type="CDD" id="cd02248">
    <property type="entry name" value="Peptidase_C1A"/>
    <property type="match status" value="1"/>
</dbReference>
<gene>
    <name evidence="7" type="ORF">CGOC_LOCUS1334</name>
</gene>
<dbReference type="GO" id="GO:0008234">
    <property type="term" value="F:cysteine-type peptidase activity"/>
    <property type="evidence" value="ECO:0007669"/>
    <property type="project" value="UniProtKB-KW"/>
</dbReference>
<dbReference type="AlphaFoldDB" id="A0A3P6QAU3"/>
<keyword evidence="2" id="KW-0645">Protease</keyword>
<dbReference type="Gene3D" id="3.90.70.10">
    <property type="entry name" value="Cysteine proteinases"/>
    <property type="match status" value="1"/>
</dbReference>
<accession>A0A3P6QAU3</accession>
<keyword evidence="3" id="KW-0378">Hydrolase</keyword>
<dbReference type="InterPro" id="IPR013128">
    <property type="entry name" value="Peptidase_C1A"/>
</dbReference>
<dbReference type="PANTHER" id="PTHR12411">
    <property type="entry name" value="CYSTEINE PROTEASE FAMILY C1-RELATED"/>
    <property type="match status" value="1"/>
</dbReference>
<evidence type="ECO:0000256" key="4">
    <source>
        <dbReference type="ARBA" id="ARBA00022807"/>
    </source>
</evidence>
<dbReference type="SMART" id="SM00645">
    <property type="entry name" value="Pept_C1"/>
    <property type="match status" value="1"/>
</dbReference>
<evidence type="ECO:0000259" key="6">
    <source>
        <dbReference type="SMART" id="SM00645"/>
    </source>
</evidence>
<feature type="non-terminal residue" evidence="7">
    <location>
        <position position="1"/>
    </location>
</feature>
<dbReference type="EMBL" id="UYRV01002429">
    <property type="protein sequence ID" value="VDK48656.1"/>
    <property type="molecule type" value="Genomic_DNA"/>
</dbReference>
<reference evidence="7 8" key="1">
    <citation type="submission" date="2018-11" db="EMBL/GenBank/DDBJ databases">
        <authorList>
            <consortium name="Pathogen Informatics"/>
        </authorList>
    </citation>
    <scope>NUCLEOTIDE SEQUENCE [LARGE SCALE GENOMIC DNA]</scope>
</reference>
<evidence type="ECO:0000256" key="3">
    <source>
        <dbReference type="ARBA" id="ARBA00022801"/>
    </source>
</evidence>
<sequence length="215" mass="23989">PDTVDWREKGVVSAVKYQGECGSCWAFSATGALEGQHARLTKKLVYLSEQNLVDCSFAYGNDGCGGGLMDNAFEYVKDNHGIDTEESYPYFGNVSYTFPFFLFLCAKCRNLNVISQRRTLKGEKRLLQVAVATKGPISVAIDASRFSVYYDENCSSEDLNHGVLVVGYGTDEEGRDYWLVKNSWSKDWGDDGYIRMARNRNNHCGIASVASYPVM</sequence>
<keyword evidence="5" id="KW-1015">Disulfide bond</keyword>
<dbReference type="InterPro" id="IPR000668">
    <property type="entry name" value="Peptidase_C1A_C"/>
</dbReference>
<dbReference type="InterPro" id="IPR025661">
    <property type="entry name" value="Pept_asp_AS"/>
</dbReference>
<evidence type="ECO:0000256" key="1">
    <source>
        <dbReference type="ARBA" id="ARBA00008455"/>
    </source>
</evidence>
<evidence type="ECO:0000256" key="2">
    <source>
        <dbReference type="ARBA" id="ARBA00022670"/>
    </source>
</evidence>
<dbReference type="FunFam" id="3.90.70.10:FF:000332">
    <property type="entry name" value="Cathepsin L1"/>
    <property type="match status" value="1"/>
</dbReference>
<protein>
    <recommendedName>
        <fullName evidence="6">Peptidase C1A papain C-terminal domain-containing protein</fullName>
    </recommendedName>
</protein>
<dbReference type="InterPro" id="IPR038765">
    <property type="entry name" value="Papain-like_cys_pep_sf"/>
</dbReference>
<keyword evidence="4" id="KW-0788">Thiol protease</keyword>